<name>A0A7N8X444_9TELE</name>
<dbReference type="SUPFAM" id="SSF54001">
    <property type="entry name" value="Cysteine proteinases"/>
    <property type="match status" value="1"/>
</dbReference>
<dbReference type="GO" id="GO:0005829">
    <property type="term" value="C:cytosol"/>
    <property type="evidence" value="ECO:0007669"/>
    <property type="project" value="TreeGrafter"/>
</dbReference>
<dbReference type="PANTHER" id="PTHR24006">
    <property type="entry name" value="UBIQUITIN CARBOXYL-TERMINAL HYDROLASE"/>
    <property type="match status" value="1"/>
</dbReference>
<feature type="compositionally biased region" description="Low complexity" evidence="2">
    <location>
        <begin position="633"/>
        <end position="643"/>
    </location>
</feature>
<feature type="region of interest" description="Disordered" evidence="2">
    <location>
        <begin position="353"/>
        <end position="379"/>
    </location>
</feature>
<feature type="region of interest" description="Disordered" evidence="2">
    <location>
        <begin position="582"/>
        <end position="649"/>
    </location>
</feature>
<dbReference type="GeneTree" id="ENSGT00940000157670"/>
<dbReference type="Proteomes" id="UP000261640">
    <property type="component" value="Unplaced"/>
</dbReference>
<keyword evidence="1" id="KW-0788">Thiol protease</keyword>
<keyword evidence="1" id="KW-0378">Hydrolase</keyword>
<keyword evidence="1" id="KW-0645">Protease</keyword>
<reference evidence="4" key="2">
    <citation type="submission" date="2025-09" db="UniProtKB">
        <authorList>
            <consortium name="Ensembl"/>
        </authorList>
    </citation>
    <scope>IDENTIFICATION</scope>
</reference>
<protein>
    <recommendedName>
        <fullName evidence="1">Ubiquitin carboxyl-terminal hydrolase</fullName>
        <ecNumber evidence="1">3.4.19.12</ecNumber>
    </recommendedName>
</protein>
<dbReference type="GO" id="GO:0000077">
    <property type="term" value="P:DNA damage checkpoint signaling"/>
    <property type="evidence" value="ECO:0007669"/>
    <property type="project" value="TreeGrafter"/>
</dbReference>
<evidence type="ECO:0000256" key="1">
    <source>
        <dbReference type="RuleBase" id="RU366025"/>
    </source>
</evidence>
<evidence type="ECO:0000313" key="5">
    <source>
        <dbReference type="Proteomes" id="UP000261640"/>
    </source>
</evidence>
<accession>A0A7N8X444</accession>
<reference evidence="4" key="1">
    <citation type="submission" date="2025-08" db="UniProtKB">
        <authorList>
            <consortium name="Ensembl"/>
        </authorList>
    </citation>
    <scope>IDENTIFICATION</scope>
</reference>
<dbReference type="CDD" id="cd02665">
    <property type="entry name" value="Peptidase_C19I"/>
    <property type="match status" value="1"/>
</dbReference>
<dbReference type="InterPro" id="IPR001394">
    <property type="entry name" value="Peptidase_C19_UCH"/>
</dbReference>
<dbReference type="GO" id="GO:0005634">
    <property type="term" value="C:nucleus"/>
    <property type="evidence" value="ECO:0007669"/>
    <property type="project" value="TreeGrafter"/>
</dbReference>
<dbReference type="Gene3D" id="3.90.70.10">
    <property type="entry name" value="Cysteine proteinases"/>
    <property type="match status" value="1"/>
</dbReference>
<proteinExistence type="inferred from homology"/>
<keyword evidence="5" id="KW-1185">Reference proteome</keyword>
<evidence type="ECO:0000256" key="2">
    <source>
        <dbReference type="SAM" id="MobiDB-lite"/>
    </source>
</evidence>
<dbReference type="GO" id="GO:0004843">
    <property type="term" value="F:cysteine-type deubiquitinase activity"/>
    <property type="evidence" value="ECO:0007669"/>
    <property type="project" value="UniProtKB-UniRule"/>
</dbReference>
<dbReference type="AlphaFoldDB" id="A0A7N8X444"/>
<dbReference type="InterPro" id="IPR038765">
    <property type="entry name" value="Papain-like_cys_pep_sf"/>
</dbReference>
<comment type="similarity">
    <text evidence="1">Belongs to the peptidase C19 family.</text>
</comment>
<dbReference type="PROSITE" id="PS50235">
    <property type="entry name" value="USP_3"/>
    <property type="match status" value="1"/>
</dbReference>
<keyword evidence="1" id="KW-0833">Ubl conjugation pathway</keyword>
<evidence type="ECO:0000313" key="4">
    <source>
        <dbReference type="Ensembl" id="ENSMAMP00000045385.1"/>
    </source>
</evidence>
<evidence type="ECO:0000259" key="3">
    <source>
        <dbReference type="PROSITE" id="PS50235"/>
    </source>
</evidence>
<dbReference type="EC" id="3.4.19.12" evidence="1"/>
<dbReference type="PROSITE" id="PS00973">
    <property type="entry name" value="USP_2"/>
    <property type="match status" value="1"/>
</dbReference>
<dbReference type="InterPro" id="IPR028889">
    <property type="entry name" value="USP"/>
</dbReference>
<dbReference type="PROSITE" id="PS00972">
    <property type="entry name" value="USP_1"/>
    <property type="match status" value="1"/>
</dbReference>
<feature type="compositionally biased region" description="Basic and acidic residues" evidence="2">
    <location>
        <begin position="614"/>
        <end position="630"/>
    </location>
</feature>
<dbReference type="PANTHER" id="PTHR24006:SF678">
    <property type="entry name" value="UBIQUITIN CARBOXYL-TERMINAL HYDROLASE 28"/>
    <property type="match status" value="1"/>
</dbReference>
<dbReference type="InterPro" id="IPR018200">
    <property type="entry name" value="USP_CS"/>
</dbReference>
<dbReference type="Pfam" id="PF00443">
    <property type="entry name" value="UCH"/>
    <property type="match status" value="1"/>
</dbReference>
<dbReference type="Ensembl" id="ENSMAMT00000068523.1">
    <property type="protein sequence ID" value="ENSMAMP00000045385.1"/>
    <property type="gene ID" value="ENSMAMG00000002619.2"/>
</dbReference>
<sequence>MLLSGCLGICKDELQTAIELSLQESHNAQEEEREFHRALEASAEENAARMKRKRCEAQSEMCSPADWTRQDDWPVGIRNVGNTCWFSAVIQVRINRPKKNQFLTLVRNIAFMQELRCLFALMVGSTRRFVDPSAAVELLREAFRTSEAQQDVSEFSHKLLDWLEDAFQLAASGNDIEDKQQNPMVQLFYVLTFMRFCLGNTLCNIEQFGQYPLQVNGFNNLDECLEGAMVEKEIESLHSDHIVTSGRERWFKKLPPVLTFELSRFEFNTQLGRPEKIHKKLEFPQIIYMDRYLHKNIEQTHERRGEVKKMKEQLAVLQQKLECYKNYGSGPTKYPLADMLQFVLEFATTKPTSVSPAEDLRPAASSPTPASHPLNSSEGLVSSVSSCQRTPIYKPFTQCRHPVDCPPHPAPHSITEEELHFVKTCLQRWRTEVENDINELKASIDRLTQMLEGMYSHNSLCQVPYRLHAVLVHEGQASAGHYWAYIYDHANKRWMKYNDISITESSWEELERDSFGGMTNASAYCLMYIDDRLPHLITEDTDNETGQVLHGLDSLPPILRRYVQEDNRWFQQELSEWEEQFCQTATPQGESTASAEPTNPGPDSEQPTPVEPSEAFREAPEHEAEQKSEEQQQEVPARQQQTENEVSEVEIPNVGRIMVRADADGYNEEMMLTPAMQGIILAIAKARQTFDKEGPEAGLIKAFHEEYSRLYELSQEETTPQEDARLQHALVYFFQNKAPKRIIERTLLEQFTDRNLSFDERYRQITNSLMREALIYLTHAYESNATLLGNGEKRGVDQSLIAVYRRKCLTALNESASRLFSSGEESKVEEGVTIMNEAVIPCLHLMSHDLSLSQEDREAMESIRSHWCCCLGQDMDDSLQVKLGEFLPRVLDGSAEAVVLKDPPKVHDNQAHDLCSRLAAVMESIHNTTIVIVK</sequence>
<feature type="domain" description="USP" evidence="3">
    <location>
        <begin position="75"/>
        <end position="531"/>
    </location>
</feature>
<organism evidence="4 5">
    <name type="scientific">Mastacembelus armatus</name>
    <name type="common">zig-zag eel</name>
    <dbReference type="NCBI Taxonomy" id="205130"/>
    <lineage>
        <taxon>Eukaryota</taxon>
        <taxon>Metazoa</taxon>
        <taxon>Chordata</taxon>
        <taxon>Craniata</taxon>
        <taxon>Vertebrata</taxon>
        <taxon>Euteleostomi</taxon>
        <taxon>Actinopterygii</taxon>
        <taxon>Neopterygii</taxon>
        <taxon>Teleostei</taxon>
        <taxon>Neoteleostei</taxon>
        <taxon>Acanthomorphata</taxon>
        <taxon>Anabantaria</taxon>
        <taxon>Synbranchiformes</taxon>
        <taxon>Mastacembelidae</taxon>
        <taxon>Mastacembelus</taxon>
    </lineage>
</organism>
<dbReference type="GO" id="GO:0016579">
    <property type="term" value="P:protein deubiquitination"/>
    <property type="evidence" value="ECO:0007669"/>
    <property type="project" value="InterPro"/>
</dbReference>
<dbReference type="InterPro" id="IPR050164">
    <property type="entry name" value="Peptidase_C19"/>
</dbReference>
<comment type="catalytic activity">
    <reaction evidence="1">
        <text>Thiol-dependent hydrolysis of ester, thioester, amide, peptide and isopeptide bonds formed by the C-terminal Gly of ubiquitin (a 76-residue protein attached to proteins as an intracellular targeting signal).</text>
        <dbReference type="EC" id="3.4.19.12"/>
    </reaction>
</comment>
<feature type="compositionally biased region" description="Polar residues" evidence="2">
    <location>
        <begin position="582"/>
        <end position="597"/>
    </location>
</feature>
<feature type="compositionally biased region" description="Low complexity" evidence="2">
    <location>
        <begin position="362"/>
        <end position="379"/>
    </location>
</feature>
<dbReference type="GO" id="GO:0006508">
    <property type="term" value="P:proteolysis"/>
    <property type="evidence" value="ECO:0007669"/>
    <property type="project" value="UniProtKB-KW"/>
</dbReference>